<dbReference type="Proteomes" id="UP001268651">
    <property type="component" value="Unassembled WGS sequence"/>
</dbReference>
<evidence type="ECO:0000313" key="1">
    <source>
        <dbReference type="EMBL" id="MDU8885865.1"/>
    </source>
</evidence>
<reference evidence="1 2" key="1">
    <citation type="submission" date="2023-10" db="EMBL/GenBank/DDBJ databases">
        <title>Marimonas sp. nov. isolated from tidal mud flat.</title>
        <authorList>
            <person name="Jaincy N.J."/>
            <person name="Srinivasan S."/>
            <person name="Lee S.-S."/>
        </authorList>
    </citation>
    <scope>NUCLEOTIDE SEQUENCE [LARGE SCALE GENOMIC DNA]</scope>
    <source>
        <strain evidence="1 2">MJ-SS3</strain>
    </source>
</reference>
<dbReference type="EMBL" id="JAWHTF010000002">
    <property type="protein sequence ID" value="MDU8885865.1"/>
    <property type="molecule type" value="Genomic_DNA"/>
</dbReference>
<dbReference type="InterPro" id="IPR045921">
    <property type="entry name" value="DUF6340"/>
</dbReference>
<sequence>MKTIVIKPTLLLLLFAFILLGCSSTNNLTMNVTEPAPVYVPNHIQRIGILNRSESTSNKTLDDIDKIFSAEGLHLDREGADNIIQGMQDEFEKNKTFKDVILVESDKVENPGLGIFPNALSWNMVNQICEENNIDALVVLSFYDTDASIKYNAQTIDKVNAFGIKIPVIEHTAEVNTNILAGFRIYDNANKTILDEIMNSDWSRTIGRGINPVKAAEAIAGRTEAVLQISNGLGHRYALRTYPFKIRVTREYYVKGTDNFEIAMRRAQTGDWDGAAELWELEISNPNSKIAGRACYNMAIINEINGDLLAAKDWASKAYTDYRDKNALRYLNILKNRMAKNELLAMRSN</sequence>
<name>A0ABU3U644_9FLAO</name>
<dbReference type="PROSITE" id="PS51257">
    <property type="entry name" value="PROKAR_LIPOPROTEIN"/>
    <property type="match status" value="1"/>
</dbReference>
<dbReference type="RefSeq" id="WP_316661786.1">
    <property type="nucleotide sequence ID" value="NZ_JAWHTF010000002.1"/>
</dbReference>
<accession>A0ABU3U644</accession>
<dbReference type="Pfam" id="PF19867">
    <property type="entry name" value="DUF6340"/>
    <property type="match status" value="1"/>
</dbReference>
<evidence type="ECO:0000313" key="2">
    <source>
        <dbReference type="Proteomes" id="UP001268651"/>
    </source>
</evidence>
<protein>
    <submittedName>
        <fullName evidence="1">DUF6340 family protein</fullName>
    </submittedName>
</protein>
<gene>
    <name evidence="1" type="ORF">RXV94_06805</name>
</gene>
<proteinExistence type="predicted"/>
<comment type="caution">
    <text evidence="1">The sequence shown here is derived from an EMBL/GenBank/DDBJ whole genome shotgun (WGS) entry which is preliminary data.</text>
</comment>
<organism evidence="1 2">
    <name type="scientific">Gilvirhabdus luticola</name>
    <dbReference type="NCBI Taxonomy" id="3079858"/>
    <lineage>
        <taxon>Bacteria</taxon>
        <taxon>Pseudomonadati</taxon>
        <taxon>Bacteroidota</taxon>
        <taxon>Flavobacteriia</taxon>
        <taxon>Flavobacteriales</taxon>
        <taxon>Flavobacteriaceae</taxon>
        <taxon>Gilvirhabdus</taxon>
    </lineage>
</organism>
<keyword evidence="2" id="KW-1185">Reference proteome</keyword>